<feature type="non-terminal residue" evidence="1">
    <location>
        <position position="1"/>
    </location>
</feature>
<dbReference type="Gene3D" id="2.60.40.1180">
    <property type="entry name" value="Golgi alpha-mannosidase II"/>
    <property type="match status" value="1"/>
</dbReference>
<protein>
    <submittedName>
        <fullName evidence="1">Uncharacterized protein</fullName>
    </submittedName>
</protein>
<dbReference type="EMBL" id="LWCA01002610">
    <property type="protein sequence ID" value="OAF63773.1"/>
    <property type="molecule type" value="Genomic_DNA"/>
</dbReference>
<sequence>KVVLNSDNKKFGGYGNADESIIYETEDYKFDNRQHSMLFRPFKVRSQTEVHLKNFIETFFIQMNPQTLLL</sequence>
<accession>A0A177AQX3</accession>
<proteinExistence type="predicted"/>
<reference evidence="1 2" key="1">
    <citation type="submission" date="2016-04" db="EMBL/GenBank/DDBJ databases">
        <title>The genome of Intoshia linei affirms orthonectids as highly simplified spiralians.</title>
        <authorList>
            <person name="Mikhailov K.V."/>
            <person name="Slusarev G.S."/>
            <person name="Nikitin M.A."/>
            <person name="Logacheva M.D."/>
            <person name="Penin A."/>
            <person name="Aleoshin V."/>
            <person name="Panchin Y.V."/>
        </authorList>
    </citation>
    <scope>NUCLEOTIDE SEQUENCE [LARGE SCALE GENOMIC DNA]</scope>
    <source>
        <strain evidence="1">Intl2013</strain>
        <tissue evidence="1">Whole animal</tissue>
    </source>
</reference>
<evidence type="ECO:0000313" key="2">
    <source>
        <dbReference type="Proteomes" id="UP000078046"/>
    </source>
</evidence>
<gene>
    <name evidence="1" type="ORF">A3Q56_08521</name>
</gene>
<organism evidence="1 2">
    <name type="scientific">Intoshia linei</name>
    <dbReference type="NCBI Taxonomy" id="1819745"/>
    <lineage>
        <taxon>Eukaryota</taxon>
        <taxon>Metazoa</taxon>
        <taxon>Spiralia</taxon>
        <taxon>Lophotrochozoa</taxon>
        <taxon>Mesozoa</taxon>
        <taxon>Orthonectida</taxon>
        <taxon>Rhopaluridae</taxon>
        <taxon>Intoshia</taxon>
    </lineage>
</organism>
<evidence type="ECO:0000313" key="1">
    <source>
        <dbReference type="EMBL" id="OAF63773.1"/>
    </source>
</evidence>
<name>A0A177AQX3_9BILA</name>
<comment type="caution">
    <text evidence="1">The sequence shown here is derived from an EMBL/GenBank/DDBJ whole genome shotgun (WGS) entry which is preliminary data.</text>
</comment>
<dbReference type="InterPro" id="IPR013780">
    <property type="entry name" value="Glyco_hydro_b"/>
</dbReference>
<keyword evidence="2" id="KW-1185">Reference proteome</keyword>
<dbReference type="Proteomes" id="UP000078046">
    <property type="component" value="Unassembled WGS sequence"/>
</dbReference>
<dbReference type="AlphaFoldDB" id="A0A177AQX3"/>